<gene>
    <name evidence="5" type="primary">rlmL_3</name>
    <name evidence="5" type="ORF">SDC9_08842</name>
</gene>
<keyword evidence="1 5" id="KW-0489">Methyltransferase</keyword>
<accession>A0A644TBG3</accession>
<evidence type="ECO:0000313" key="5">
    <source>
        <dbReference type="EMBL" id="MPL63221.1"/>
    </source>
</evidence>
<organism evidence="5">
    <name type="scientific">bioreactor metagenome</name>
    <dbReference type="NCBI Taxonomy" id="1076179"/>
    <lineage>
        <taxon>unclassified sequences</taxon>
        <taxon>metagenomes</taxon>
        <taxon>ecological metagenomes</taxon>
    </lineage>
</organism>
<proteinExistence type="predicted"/>
<evidence type="ECO:0000256" key="1">
    <source>
        <dbReference type="ARBA" id="ARBA00022603"/>
    </source>
</evidence>
<evidence type="ECO:0000259" key="4">
    <source>
        <dbReference type="Pfam" id="PF10672"/>
    </source>
</evidence>
<evidence type="ECO:0000256" key="2">
    <source>
        <dbReference type="ARBA" id="ARBA00022679"/>
    </source>
</evidence>
<keyword evidence="3" id="KW-0949">S-adenosyl-L-methionine</keyword>
<dbReference type="CDD" id="cd02440">
    <property type="entry name" value="AdoMet_MTases"/>
    <property type="match status" value="1"/>
</dbReference>
<dbReference type="Gene3D" id="2.60.40.1180">
    <property type="entry name" value="Golgi alpha-mannosidase II"/>
    <property type="match status" value="1"/>
</dbReference>
<name>A0A644TBG3_9ZZZZ</name>
<dbReference type="InterPro" id="IPR013780">
    <property type="entry name" value="Glyco_hydro_b"/>
</dbReference>
<comment type="caution">
    <text evidence="5">The sequence shown here is derived from an EMBL/GenBank/DDBJ whole genome shotgun (WGS) entry which is preliminary data.</text>
</comment>
<dbReference type="AlphaFoldDB" id="A0A644TBG3"/>
<dbReference type="PANTHER" id="PTHR43042:SF2">
    <property type="entry name" value="SAM-DEPENDENT METHYLTRANSFERASE"/>
    <property type="match status" value="1"/>
</dbReference>
<protein>
    <submittedName>
        <fullName evidence="5">Ribosomal RNA large subunit methyltransferase K/L</fullName>
        <ecNumber evidence="5">2.1.1.264</ecNumber>
    </submittedName>
</protein>
<dbReference type="Gene3D" id="3.40.50.150">
    <property type="entry name" value="Vaccinia Virus protein VP39"/>
    <property type="match status" value="1"/>
</dbReference>
<sequence>MIKLLSPGNWKDYELLDCGNFEKLERFGSQVLIRPEPQAVWDKSLTDEEWAACAHATFRKEKNDPEKGKWILRKGCREQWQLDYSYKKMNLKLRLGLTSFRHIGIFPEQGDNWDYIYDRISAMKTARPKVLNLFAYTGGASLAACAAGAEVVHVDSVKPVITWARENMELSGLDGIRWVVEDALKFVKREVRRGNRYQGIILDPPAYGRGADGEKWVLEEQINEMIKQCRELLDENENFLIMSLYSMGFSSLIGENLIRSAFGNRETMESGELYLADKSGKKLPLGTVVRF</sequence>
<dbReference type="GO" id="GO:0008168">
    <property type="term" value="F:methyltransferase activity"/>
    <property type="evidence" value="ECO:0007669"/>
    <property type="project" value="UniProtKB-KW"/>
</dbReference>
<dbReference type="EMBL" id="VSSQ01000020">
    <property type="protein sequence ID" value="MPL63221.1"/>
    <property type="molecule type" value="Genomic_DNA"/>
</dbReference>
<dbReference type="InterPro" id="IPR019614">
    <property type="entry name" value="SAM-dep_methyl-trfase"/>
</dbReference>
<dbReference type="Pfam" id="PF10672">
    <property type="entry name" value="Methyltrans_SAM"/>
    <property type="match status" value="1"/>
</dbReference>
<feature type="domain" description="S-adenosylmethionine-dependent methyltransferase" evidence="4">
    <location>
        <begin position="88"/>
        <end position="235"/>
    </location>
</feature>
<keyword evidence="2 5" id="KW-0808">Transferase</keyword>
<evidence type="ECO:0000256" key="3">
    <source>
        <dbReference type="ARBA" id="ARBA00022691"/>
    </source>
</evidence>
<dbReference type="SUPFAM" id="SSF53335">
    <property type="entry name" value="S-adenosyl-L-methionine-dependent methyltransferases"/>
    <property type="match status" value="1"/>
</dbReference>
<dbReference type="InterPro" id="IPR029063">
    <property type="entry name" value="SAM-dependent_MTases_sf"/>
</dbReference>
<reference evidence="5" key="1">
    <citation type="submission" date="2019-08" db="EMBL/GenBank/DDBJ databases">
        <authorList>
            <person name="Kucharzyk K."/>
            <person name="Murdoch R.W."/>
            <person name="Higgins S."/>
            <person name="Loffler F."/>
        </authorList>
    </citation>
    <scope>NUCLEOTIDE SEQUENCE</scope>
</reference>
<dbReference type="EC" id="2.1.1.264" evidence="5"/>
<dbReference type="PANTHER" id="PTHR43042">
    <property type="entry name" value="SAM-DEPENDENT METHYLTRANSFERASE"/>
    <property type="match status" value="1"/>
</dbReference>
<dbReference type="GO" id="GO:0032259">
    <property type="term" value="P:methylation"/>
    <property type="evidence" value="ECO:0007669"/>
    <property type="project" value="UniProtKB-KW"/>
</dbReference>